<evidence type="ECO:0000259" key="6">
    <source>
        <dbReference type="Pfam" id="PF21715"/>
    </source>
</evidence>
<dbReference type="InterPro" id="IPR036388">
    <property type="entry name" value="WH-like_DNA-bd_sf"/>
</dbReference>
<feature type="domain" description="CggR N-terminal DNA binding" evidence="6">
    <location>
        <begin position="19"/>
        <end position="88"/>
    </location>
</feature>
<evidence type="ECO:0000313" key="7">
    <source>
        <dbReference type="EMBL" id="QPC47448.1"/>
    </source>
</evidence>
<dbReference type="InterPro" id="IPR036390">
    <property type="entry name" value="WH_DNA-bd_sf"/>
</dbReference>
<dbReference type="InterPro" id="IPR037171">
    <property type="entry name" value="NagB/RpiA_transferase-like"/>
</dbReference>
<dbReference type="EMBL" id="CP049742">
    <property type="protein sequence ID" value="QPC47448.1"/>
    <property type="molecule type" value="Genomic_DNA"/>
</dbReference>
<dbReference type="PANTHER" id="PTHR34294">
    <property type="entry name" value="TRANSCRIPTIONAL REGULATOR-RELATED"/>
    <property type="match status" value="1"/>
</dbReference>
<evidence type="ECO:0000256" key="3">
    <source>
        <dbReference type="ARBA" id="ARBA00023125"/>
    </source>
</evidence>
<keyword evidence="3" id="KW-0238">DNA-binding</keyword>
<proteinExistence type="inferred from homology"/>
<protein>
    <submittedName>
        <fullName evidence="7">Sugar-binding transcriptional regulator</fullName>
    </submittedName>
</protein>
<evidence type="ECO:0000256" key="1">
    <source>
        <dbReference type="ARBA" id="ARBA00010466"/>
    </source>
</evidence>
<evidence type="ECO:0000256" key="4">
    <source>
        <dbReference type="ARBA" id="ARBA00023163"/>
    </source>
</evidence>
<sequence>MHELIEIQKKLLPDLIATLTKRYQILRSIRFMEPVGRRSLAQNLGMTERVLRSEVDFLKDQGLIEVKSAGMNTTVDGQTTLFQLEGMMREFSGINVMEEEIRQRFTLRKVVIVPGDSDESPWVKEELGRATVLRMKEYLAGNNIIAVTGGTTMSAIADQLTPGLTSDPLLFVPARGGIGEDVRNQANTICARMAERAGVSHRVLYMPDQVSEEVYASFVKEPSINEVLSLIQHANMVIHGIGDAFTMAKRRNTNEQDLEKLQEEKAVGEAFGYYFNEVGEVVHKVLTVGLQLDQLATIPNVIAVAGGASKGKAIAAYLQSAPPNTTLITDEGAMNTLLKGNSPFEINSLND</sequence>
<accession>A0A7S8CCI3</accession>
<dbReference type="SUPFAM" id="SSF100950">
    <property type="entry name" value="NagB/RpiA/CoA transferase-like"/>
    <property type="match status" value="1"/>
</dbReference>
<evidence type="ECO:0000256" key="2">
    <source>
        <dbReference type="ARBA" id="ARBA00023015"/>
    </source>
</evidence>
<dbReference type="RefSeq" id="WP_239672119.1">
    <property type="nucleotide sequence ID" value="NZ_CP049742.1"/>
</dbReference>
<organism evidence="7 8">
    <name type="scientific">Mangrovibacillus cuniculi</name>
    <dbReference type="NCBI Taxonomy" id="2593652"/>
    <lineage>
        <taxon>Bacteria</taxon>
        <taxon>Bacillati</taxon>
        <taxon>Bacillota</taxon>
        <taxon>Bacilli</taxon>
        <taxon>Bacillales</taxon>
        <taxon>Bacillaceae</taxon>
        <taxon>Mangrovibacillus</taxon>
    </lineage>
</organism>
<dbReference type="InterPro" id="IPR007324">
    <property type="entry name" value="Sugar-bd_dom_put"/>
</dbReference>
<evidence type="ECO:0000259" key="5">
    <source>
        <dbReference type="Pfam" id="PF04198"/>
    </source>
</evidence>
<dbReference type="Gene3D" id="3.40.50.1360">
    <property type="match status" value="1"/>
</dbReference>
<keyword evidence="2" id="KW-0805">Transcription regulation</keyword>
<dbReference type="InterPro" id="IPR048715">
    <property type="entry name" value="CggR_N"/>
</dbReference>
<dbReference type="Proteomes" id="UP000593626">
    <property type="component" value="Chromosome"/>
</dbReference>
<dbReference type="KEGG" id="mcui:G8O30_11055"/>
<dbReference type="GO" id="GO:0003677">
    <property type="term" value="F:DNA binding"/>
    <property type="evidence" value="ECO:0007669"/>
    <property type="project" value="UniProtKB-KW"/>
</dbReference>
<dbReference type="Pfam" id="PF21715">
    <property type="entry name" value="CggR_N"/>
    <property type="match status" value="1"/>
</dbReference>
<dbReference type="PANTHER" id="PTHR34294:SF5">
    <property type="entry name" value="CENTRAL GLYCOLYTIC GENES REGULATOR"/>
    <property type="match status" value="1"/>
</dbReference>
<keyword evidence="4" id="KW-0804">Transcription</keyword>
<dbReference type="AlphaFoldDB" id="A0A7S8CCI3"/>
<dbReference type="Pfam" id="PF04198">
    <property type="entry name" value="Sugar-bind"/>
    <property type="match status" value="1"/>
</dbReference>
<dbReference type="Gene3D" id="1.10.10.10">
    <property type="entry name" value="Winged helix-like DNA-binding domain superfamily/Winged helix DNA-binding domain"/>
    <property type="match status" value="1"/>
</dbReference>
<gene>
    <name evidence="7" type="ORF">G8O30_11055</name>
</gene>
<dbReference type="SUPFAM" id="SSF46785">
    <property type="entry name" value="Winged helix' DNA-binding domain"/>
    <property type="match status" value="1"/>
</dbReference>
<reference evidence="7 8" key="1">
    <citation type="submission" date="2019-07" db="EMBL/GenBank/DDBJ databases">
        <title>Genome sequence of 2 isolates from Red Sea Mangroves.</title>
        <authorList>
            <person name="Sefrji F."/>
            <person name="Michoud G."/>
            <person name="Merlino G."/>
            <person name="Daffonchio D."/>
        </authorList>
    </citation>
    <scope>NUCLEOTIDE SEQUENCE [LARGE SCALE GENOMIC DNA]</scope>
    <source>
        <strain evidence="7 8">R1DC41</strain>
    </source>
</reference>
<keyword evidence="8" id="KW-1185">Reference proteome</keyword>
<evidence type="ECO:0000313" key="8">
    <source>
        <dbReference type="Proteomes" id="UP000593626"/>
    </source>
</evidence>
<dbReference type="GO" id="GO:0030246">
    <property type="term" value="F:carbohydrate binding"/>
    <property type="evidence" value="ECO:0007669"/>
    <property type="project" value="InterPro"/>
</dbReference>
<comment type="similarity">
    <text evidence="1">Belongs to the SorC transcriptional regulatory family.</text>
</comment>
<dbReference type="InterPro" id="IPR051054">
    <property type="entry name" value="SorC_transcr_regulators"/>
</dbReference>
<name>A0A7S8CCI3_9BACI</name>
<feature type="domain" description="Sugar-binding" evidence="5">
    <location>
        <begin position="91"/>
        <end position="339"/>
    </location>
</feature>